<feature type="compositionally biased region" description="Basic residues" evidence="5">
    <location>
        <begin position="305"/>
        <end position="314"/>
    </location>
</feature>
<feature type="region of interest" description="Disordered" evidence="5">
    <location>
        <begin position="524"/>
        <end position="725"/>
    </location>
</feature>
<feature type="compositionally biased region" description="Low complexity" evidence="5">
    <location>
        <begin position="1264"/>
        <end position="1287"/>
    </location>
</feature>
<organism evidence="7 8">
    <name type="scientific">Apiospora hydei</name>
    <dbReference type="NCBI Taxonomy" id="1337664"/>
    <lineage>
        <taxon>Eukaryota</taxon>
        <taxon>Fungi</taxon>
        <taxon>Dikarya</taxon>
        <taxon>Ascomycota</taxon>
        <taxon>Pezizomycotina</taxon>
        <taxon>Sordariomycetes</taxon>
        <taxon>Xylariomycetidae</taxon>
        <taxon>Amphisphaeriales</taxon>
        <taxon>Apiosporaceae</taxon>
        <taxon>Apiospora</taxon>
    </lineage>
</organism>
<evidence type="ECO:0000313" key="7">
    <source>
        <dbReference type="EMBL" id="KAK8071500.1"/>
    </source>
</evidence>
<feature type="compositionally biased region" description="Polar residues" evidence="5">
    <location>
        <begin position="142"/>
        <end position="155"/>
    </location>
</feature>
<feature type="compositionally biased region" description="Acidic residues" evidence="5">
    <location>
        <begin position="323"/>
        <end position="337"/>
    </location>
</feature>
<dbReference type="InterPro" id="IPR000571">
    <property type="entry name" value="Znf_CCCH"/>
</dbReference>
<dbReference type="Proteomes" id="UP001433268">
    <property type="component" value="Unassembled WGS sequence"/>
</dbReference>
<evidence type="ECO:0000256" key="5">
    <source>
        <dbReference type="SAM" id="MobiDB-lite"/>
    </source>
</evidence>
<dbReference type="Pfam" id="PF00642">
    <property type="entry name" value="zf-CCCH"/>
    <property type="match status" value="1"/>
</dbReference>
<keyword evidence="3 4" id="KW-0862">Zinc</keyword>
<feature type="compositionally biased region" description="Low complexity" evidence="5">
    <location>
        <begin position="156"/>
        <end position="188"/>
    </location>
</feature>
<evidence type="ECO:0000256" key="2">
    <source>
        <dbReference type="ARBA" id="ARBA00022771"/>
    </source>
</evidence>
<feature type="region of interest" description="Disordered" evidence="5">
    <location>
        <begin position="749"/>
        <end position="838"/>
    </location>
</feature>
<comment type="caution">
    <text evidence="7">The sequence shown here is derived from an EMBL/GenBank/DDBJ whole genome shotgun (WGS) entry which is preliminary data.</text>
</comment>
<name>A0ABR1VJT8_9PEZI</name>
<proteinExistence type="predicted"/>
<dbReference type="SUPFAM" id="SSF90229">
    <property type="entry name" value="CCCH zinc finger"/>
    <property type="match status" value="1"/>
</dbReference>
<feature type="domain" description="C3H1-type" evidence="6">
    <location>
        <begin position="1332"/>
        <end position="1359"/>
    </location>
</feature>
<feature type="compositionally biased region" description="Basic and acidic residues" evidence="5">
    <location>
        <begin position="338"/>
        <end position="350"/>
    </location>
</feature>
<evidence type="ECO:0000313" key="8">
    <source>
        <dbReference type="Proteomes" id="UP001433268"/>
    </source>
</evidence>
<protein>
    <recommendedName>
        <fullName evidence="6">C3H1-type domain-containing protein</fullName>
    </recommendedName>
</protein>
<dbReference type="EMBL" id="JAQQWN010000008">
    <property type="protein sequence ID" value="KAK8071500.1"/>
    <property type="molecule type" value="Genomic_DNA"/>
</dbReference>
<feature type="compositionally biased region" description="Low complexity" evidence="5">
    <location>
        <begin position="1186"/>
        <end position="1199"/>
    </location>
</feature>
<feature type="region of interest" description="Disordered" evidence="5">
    <location>
        <begin position="1062"/>
        <end position="1084"/>
    </location>
</feature>
<dbReference type="InterPro" id="IPR036855">
    <property type="entry name" value="Znf_CCCH_sf"/>
</dbReference>
<feature type="compositionally biased region" description="Low complexity" evidence="5">
    <location>
        <begin position="91"/>
        <end position="108"/>
    </location>
</feature>
<feature type="zinc finger region" description="C3H1-type" evidence="4">
    <location>
        <begin position="1332"/>
        <end position="1359"/>
    </location>
</feature>
<reference evidence="7 8" key="1">
    <citation type="submission" date="2023-01" db="EMBL/GenBank/DDBJ databases">
        <title>Analysis of 21 Apiospora genomes using comparative genomics revels a genus with tremendous synthesis potential of carbohydrate active enzymes and secondary metabolites.</title>
        <authorList>
            <person name="Sorensen T."/>
        </authorList>
    </citation>
    <scope>NUCLEOTIDE SEQUENCE [LARGE SCALE GENOMIC DNA]</scope>
    <source>
        <strain evidence="7 8">CBS 114990</strain>
    </source>
</reference>
<feature type="compositionally biased region" description="Basic and acidic residues" evidence="5">
    <location>
        <begin position="1067"/>
        <end position="1079"/>
    </location>
</feature>
<feature type="compositionally biased region" description="Low complexity" evidence="5">
    <location>
        <begin position="648"/>
        <end position="661"/>
    </location>
</feature>
<sequence length="1362" mass="148420">MYDSPYQPVQLRESTGRSTPQPAEVRNSPYQFQTAQGMVGGHQYPAFAAPNGQGQVMYQNQLQYAVPQSQSPANTPAHPQAQRTGQAVFSAQPTMQPQQQQQAVAQAQIKRTLTPTQKQQMLTPDSHGPLPNAAAAAVQAQTSRQPSNPAMSPQVTMQQRAQPPTQPTQPTQPTMQSNGVAPAAPATSTQSALANVTWNPVPGSPVLFFSNTPVQMEQQRNRGGPFIASFNERQKQLLPGHPTRLPCEILRDFQAYEAAVANPNLSPAEAQAIRTKVAQFDQEMLQLTGKKASTYPRQPASKRLATGRKPRGSRTGKSGPDSPDVDTSDYSSEDEESQLDKEIRKRLSEPRPKDPIEAVKWDVEKIVWRTDEAPAGWTANAIAEFGRYLKVLWDDLKQLRSDVKTTDEKSKKWAPLKKELDAKSEQVLMAVRTAVESSYDPVLRNMGGNQQLCSIFSNMMRSAYLMEDYSGPLPKTILQLMSKITNMDKTFLLDKLKFQKVLIKYRKSLDSESVAAFEHIVSSARDDKDQTDGKPSEKSTEKRAEVAPKPAKAEVAAPPKRVPSILAKDLKSASKMTGLKRPGSSAGVEPRRVLSDSTKALMAATSAKRNRDDEEDSRATKKVATDAPLAKRPRDDELVIDGTNGAQSTTKPSSTSTTSASQVRPRPTSSILPGKSRPVVKAAAKKPDAPWSAGRDLEAQVAAESACGTRSSPETPEEKAKRLRKEARRKLRVQWKPEGELEQIRVFEHEAAEDEGRSSNMIQDARDNRSEGQMLKRGIREDEDEMDVDDSSDEQSKTGAISLRPWTEPSATDFSAIDDKKRQKSFPNRGGLKEVESGQAKYMEEYERRELMVVYTSASDIPESPKSPPRKSAEAASATQTRYGQLPSDKAEFMEVHRRWAENHQYGPKKALQGAIYRLGGAQTTDLGKVIASLKSASINNKPLRAKMSSHQQSDKDATGSPASFTNMSQADREAKVLQLLQSDAVKNWQDPNPFDPNRPQTSRRTDYSDPKVQADVDAFEAVAAEFAGKPFPATEPSEHMKNNPAHVQQWQAGYQAEMAAKAQQDAVERARKMTEDQARQAAAALQQVQQPAVAAQQTTQDAHAAAWAAYYAQYGQAQATAQQQPQQQAYGGAGYDYSSVAQVMQALQGGQAQQPVAQPQAPAAPAQDPNAQLMSLLSALGGGQTAQPAQQPQAAQAYGGQSAADAQAAYWRALMEAAQNPAAQAAAQPQQPQQQPQPQPQPPSQPQQLSKSYHHKDRDRAAARATSAASSADAGFLDYGPGPSDYDYSDSRGGSDKSGASSRGGRKDKDNFRGGGAAGGAKDHKGINRALIGTKPCSFWAQGKCAKGDQCTFRHDPNDLK</sequence>
<dbReference type="SMART" id="SM00356">
    <property type="entry name" value="ZnF_C3H1"/>
    <property type="match status" value="1"/>
</dbReference>
<feature type="compositionally biased region" description="Low complexity" evidence="5">
    <location>
        <begin position="1149"/>
        <end position="1173"/>
    </location>
</feature>
<dbReference type="Gene3D" id="4.10.1000.10">
    <property type="entry name" value="Zinc finger, CCCH-type"/>
    <property type="match status" value="1"/>
</dbReference>
<feature type="region of interest" description="Disordered" evidence="5">
    <location>
        <begin position="67"/>
        <end position="188"/>
    </location>
</feature>
<feature type="region of interest" description="Disordered" evidence="5">
    <location>
        <begin position="1"/>
        <end position="26"/>
    </location>
</feature>
<evidence type="ECO:0000256" key="1">
    <source>
        <dbReference type="ARBA" id="ARBA00022723"/>
    </source>
</evidence>
<feature type="region of interest" description="Disordered" evidence="5">
    <location>
        <begin position="1221"/>
        <end position="1328"/>
    </location>
</feature>
<keyword evidence="1 4" id="KW-0479">Metal-binding</keyword>
<feature type="compositionally biased region" description="Low complexity" evidence="5">
    <location>
        <begin position="547"/>
        <end position="563"/>
    </location>
</feature>
<feature type="region of interest" description="Disordered" evidence="5">
    <location>
        <begin position="288"/>
        <end position="350"/>
    </location>
</feature>
<evidence type="ECO:0000259" key="6">
    <source>
        <dbReference type="PROSITE" id="PS50103"/>
    </source>
</evidence>
<evidence type="ECO:0000256" key="3">
    <source>
        <dbReference type="ARBA" id="ARBA00022833"/>
    </source>
</evidence>
<dbReference type="PROSITE" id="PS50103">
    <property type="entry name" value="ZF_C3H1"/>
    <property type="match status" value="1"/>
</dbReference>
<feature type="compositionally biased region" description="Polar residues" evidence="5">
    <location>
        <begin position="961"/>
        <end position="970"/>
    </location>
</feature>
<accession>A0ABR1VJT8</accession>
<feature type="compositionally biased region" description="Polar residues" evidence="5">
    <location>
        <begin position="109"/>
        <end position="123"/>
    </location>
</feature>
<gene>
    <name evidence="7" type="ORF">PG997_011703</name>
</gene>
<feature type="compositionally biased region" description="Polar residues" evidence="5">
    <location>
        <begin position="12"/>
        <end position="21"/>
    </location>
</feature>
<keyword evidence="8" id="KW-1185">Reference proteome</keyword>
<dbReference type="GeneID" id="92049078"/>
<feature type="compositionally biased region" description="Pro residues" evidence="5">
    <location>
        <begin position="1236"/>
        <end position="1246"/>
    </location>
</feature>
<feature type="region of interest" description="Disordered" evidence="5">
    <location>
        <begin position="938"/>
        <end position="1011"/>
    </location>
</feature>
<evidence type="ECO:0000256" key="4">
    <source>
        <dbReference type="PROSITE-ProRule" id="PRU00723"/>
    </source>
</evidence>
<feature type="region of interest" description="Disordered" evidence="5">
    <location>
        <begin position="1149"/>
        <end position="1199"/>
    </location>
</feature>
<feature type="compositionally biased region" description="Basic and acidic residues" evidence="5">
    <location>
        <begin position="524"/>
        <end position="546"/>
    </location>
</feature>
<feature type="compositionally biased region" description="Low complexity" evidence="5">
    <location>
        <begin position="1221"/>
        <end position="1235"/>
    </location>
</feature>
<feature type="compositionally biased region" description="Acidic residues" evidence="5">
    <location>
        <begin position="781"/>
        <end position="793"/>
    </location>
</feature>
<dbReference type="RefSeq" id="XP_066665308.1">
    <property type="nucleotide sequence ID" value="XM_066816018.1"/>
</dbReference>
<keyword evidence="2 4" id="KW-0863">Zinc-finger</keyword>
<feature type="region of interest" description="Disordered" evidence="5">
    <location>
        <begin position="857"/>
        <end position="890"/>
    </location>
</feature>